<evidence type="ECO:0000256" key="1">
    <source>
        <dbReference type="SAM" id="MobiDB-lite"/>
    </source>
</evidence>
<protein>
    <submittedName>
        <fullName evidence="3">Putative membrane protein ArfC</fullName>
    </submittedName>
</protein>
<evidence type="ECO:0000256" key="2">
    <source>
        <dbReference type="SAM" id="Phobius"/>
    </source>
</evidence>
<evidence type="ECO:0000313" key="3">
    <source>
        <dbReference type="EMBL" id="VBA54475.1"/>
    </source>
</evidence>
<organism evidence="3 4">
    <name type="scientific">Mycobacterium pseudokansasii</name>
    <dbReference type="NCBI Taxonomy" id="2341080"/>
    <lineage>
        <taxon>Bacteria</taxon>
        <taxon>Bacillati</taxon>
        <taxon>Actinomycetota</taxon>
        <taxon>Actinomycetes</taxon>
        <taxon>Mycobacteriales</taxon>
        <taxon>Mycobacteriaceae</taxon>
        <taxon>Mycobacterium</taxon>
    </lineage>
</organism>
<dbReference type="EMBL" id="UPHU01000001">
    <property type="protein sequence ID" value="VBA54475.1"/>
    <property type="molecule type" value="Genomic_DNA"/>
</dbReference>
<keyword evidence="2" id="KW-0472">Membrane</keyword>
<gene>
    <name evidence="3" type="primary">arfC</name>
    <name evidence="3" type="ORF">LAUMK142_04680</name>
</gene>
<keyword evidence="2" id="KW-0812">Transmembrane</keyword>
<evidence type="ECO:0000313" key="4">
    <source>
        <dbReference type="Proteomes" id="UP000268285"/>
    </source>
</evidence>
<keyword evidence="4" id="KW-1185">Reference proteome</keyword>
<feature type="region of interest" description="Disordered" evidence="1">
    <location>
        <begin position="122"/>
        <end position="148"/>
    </location>
</feature>
<sequence>MTGHVHWWLVGVAFALGMLLTFTLMVGPVKDQLPQRKSGTVPRRPAKKATAAEVPIKKAVARKGAPAKKIPAAKKVLTPETPDAEKAATQEIAPAKVTPAQQVPDVTESAEQTVVIGERSPQSPARFAPYGPGSARAGADGSGPEGWLVKGRTDTRLYYTPDDPDYDATVAQVWFQDEGAAARAFFTPWRKSARRE</sequence>
<proteinExistence type="predicted"/>
<accession>A0A498QZQ9</accession>
<feature type="transmembrane region" description="Helical" evidence="2">
    <location>
        <begin position="6"/>
        <end position="27"/>
    </location>
</feature>
<dbReference type="AlphaFoldDB" id="A0A498QZQ9"/>
<keyword evidence="2" id="KW-1133">Transmembrane helix</keyword>
<dbReference type="Proteomes" id="UP000268285">
    <property type="component" value="Unassembled WGS sequence"/>
</dbReference>
<reference evidence="3 4" key="1">
    <citation type="submission" date="2018-09" db="EMBL/GenBank/DDBJ databases">
        <authorList>
            <person name="Tagini F."/>
        </authorList>
    </citation>
    <scope>NUCLEOTIDE SEQUENCE [LARGE SCALE GENOMIC DNA]</scope>
    <source>
        <strain evidence="3 4">MK142</strain>
    </source>
</reference>
<name>A0A498QZQ9_9MYCO</name>